<dbReference type="Proteomes" id="UP000198324">
    <property type="component" value="Unassembled WGS sequence"/>
</dbReference>
<keyword evidence="1" id="KW-0732">Signal</keyword>
<accession>A0A238ZFD8</accession>
<dbReference type="EMBL" id="FZOC01000002">
    <property type="protein sequence ID" value="SNR81802.1"/>
    <property type="molecule type" value="Genomic_DNA"/>
</dbReference>
<evidence type="ECO:0000256" key="1">
    <source>
        <dbReference type="SAM" id="SignalP"/>
    </source>
</evidence>
<dbReference type="Pfam" id="PF13598">
    <property type="entry name" value="DUF4139"/>
    <property type="match status" value="1"/>
</dbReference>
<dbReference type="OrthoDB" id="9808067at2"/>
<keyword evidence="4" id="KW-1185">Reference proteome</keyword>
<dbReference type="PANTHER" id="PTHR38075">
    <property type="entry name" value="DUF4139 DOMAIN-CONTAINING PROTEIN"/>
    <property type="match status" value="1"/>
</dbReference>
<name>A0A238ZFD8_9BACT</name>
<feature type="domain" description="DUF4139" evidence="2">
    <location>
        <begin position="176"/>
        <end position="420"/>
    </location>
</feature>
<evidence type="ECO:0000313" key="3">
    <source>
        <dbReference type="EMBL" id="SNR81802.1"/>
    </source>
</evidence>
<feature type="chain" id="PRO_5012444160" description="DUF4139 domain-containing protein" evidence="1">
    <location>
        <begin position="23"/>
        <end position="465"/>
    </location>
</feature>
<dbReference type="InterPro" id="IPR037291">
    <property type="entry name" value="DUF4139"/>
</dbReference>
<dbReference type="AlphaFoldDB" id="A0A238ZFD8"/>
<protein>
    <recommendedName>
        <fullName evidence="2">DUF4139 domain-containing protein</fullName>
    </recommendedName>
</protein>
<evidence type="ECO:0000259" key="2">
    <source>
        <dbReference type="Pfam" id="PF13598"/>
    </source>
</evidence>
<reference evidence="3 4" key="1">
    <citation type="submission" date="2017-06" db="EMBL/GenBank/DDBJ databases">
        <authorList>
            <person name="Kim H.J."/>
            <person name="Triplett B.A."/>
        </authorList>
    </citation>
    <scope>NUCLEOTIDE SEQUENCE [LARGE SCALE GENOMIC DNA]</scope>
    <source>
        <strain evidence="3 4">DSM 13116</strain>
    </source>
</reference>
<gene>
    <name evidence="3" type="ORF">SAMN04488503_1480</name>
</gene>
<organism evidence="3 4">
    <name type="scientific">Humidesulfovibrio mexicanus</name>
    <dbReference type="NCBI Taxonomy" id="147047"/>
    <lineage>
        <taxon>Bacteria</taxon>
        <taxon>Pseudomonadati</taxon>
        <taxon>Thermodesulfobacteriota</taxon>
        <taxon>Desulfovibrionia</taxon>
        <taxon>Desulfovibrionales</taxon>
        <taxon>Desulfovibrionaceae</taxon>
        <taxon>Humidesulfovibrio</taxon>
    </lineage>
</organism>
<proteinExistence type="predicted"/>
<evidence type="ECO:0000313" key="4">
    <source>
        <dbReference type="Proteomes" id="UP000198324"/>
    </source>
</evidence>
<dbReference type="RefSeq" id="WP_143337323.1">
    <property type="nucleotide sequence ID" value="NZ_FZOC01000002.1"/>
</dbReference>
<dbReference type="PANTHER" id="PTHR38075:SF1">
    <property type="entry name" value="DUF4139 DOMAIN-CONTAINING PROTEIN"/>
    <property type="match status" value="1"/>
</dbReference>
<feature type="signal peptide" evidence="1">
    <location>
        <begin position="1"/>
        <end position="22"/>
    </location>
</feature>
<sequence length="465" mass="51213">MKRLVTAMILLMTPLVPALAQADNALRLVVQQNGQSLVSEERELPLPKGRGQVVLPDLPETIEAQTMQVRSQSAPNALKVLDLALDAEPLTQAALLRRHVGKSVDLVLPDGKTRDGRTQKQATVLSAKEPPVFLVDGRVYAGPVEAVIYPELPTGLSARPGLVMNVENTGAARQTIELCYLARELSWTMDYMLVMDGDGDRAQLSGWVTLNNRSGRDFKNAKVELLAGETRDNSRPVLARAYASAAKLDGAEAYDDADGGEVFEHHLYRLKRPVTLFNQQSRQTKLFESANIPLTRKLIGRASAMPSGRETDPIKQKLDVVLSFRNTEALGLGLPLPSGTLRAFQEDGRARRMVGETRLDRVAVGSMAELRLGRAFDLNVERIANAYEKTGKNSYRGAWELRIFNAKKHSQRIVLQEQLPGKWKIESASSKWTKPSAGVAEFVLDVPPTRDGKPVVVTYAFSTEL</sequence>